<accession>A0ABX7L866</accession>
<sequence>MDIDKDFGFGNEVCSKCGEEIYNSETLSRCLRCGKSTPREMSGKEYYKNKYGDGGFID</sequence>
<dbReference type="RefSeq" id="WP_206101089.1">
    <property type="nucleotide sequence ID" value="NZ_CP070969.1"/>
</dbReference>
<protein>
    <submittedName>
        <fullName evidence="1">Uncharacterized protein</fullName>
    </submittedName>
</protein>
<keyword evidence="2" id="KW-1185">Reference proteome</keyword>
<evidence type="ECO:0000313" key="1">
    <source>
        <dbReference type="EMBL" id="QSF43456.1"/>
    </source>
</evidence>
<proteinExistence type="predicted"/>
<dbReference type="EMBL" id="CP070969">
    <property type="protein sequence ID" value="QSF43456.1"/>
    <property type="molecule type" value="Genomic_DNA"/>
</dbReference>
<gene>
    <name evidence="1" type="ORF">JRJ22_19525</name>
</gene>
<dbReference type="Proteomes" id="UP000663452">
    <property type="component" value="Chromosome"/>
</dbReference>
<evidence type="ECO:0000313" key="2">
    <source>
        <dbReference type="Proteomes" id="UP000663452"/>
    </source>
</evidence>
<name>A0ABX7L866_9BACL</name>
<reference evidence="1 2" key="1">
    <citation type="submission" date="2021-02" db="EMBL/GenBank/DDBJ databases">
        <title>Paenibacillus tianjinensis sp. nov.</title>
        <authorList>
            <person name="Liu H."/>
        </authorList>
    </citation>
    <scope>NUCLEOTIDE SEQUENCE [LARGE SCALE GENOMIC DNA]</scope>
    <source>
        <strain evidence="1 2">TB2019</strain>
    </source>
</reference>
<organism evidence="1 2">
    <name type="scientific">Paenibacillus tianjinensis</name>
    <dbReference type="NCBI Taxonomy" id="2810347"/>
    <lineage>
        <taxon>Bacteria</taxon>
        <taxon>Bacillati</taxon>
        <taxon>Bacillota</taxon>
        <taxon>Bacilli</taxon>
        <taxon>Bacillales</taxon>
        <taxon>Paenibacillaceae</taxon>
        <taxon>Paenibacillus</taxon>
    </lineage>
</organism>